<organism evidence="3">
    <name type="scientific">Caldithrix abyssi</name>
    <dbReference type="NCBI Taxonomy" id="187145"/>
    <lineage>
        <taxon>Bacteria</taxon>
        <taxon>Pseudomonadati</taxon>
        <taxon>Calditrichota</taxon>
        <taxon>Calditrichia</taxon>
        <taxon>Calditrichales</taxon>
        <taxon>Calditrichaceae</taxon>
        <taxon>Caldithrix</taxon>
    </lineage>
</organism>
<dbReference type="EMBL" id="DRQG01000022">
    <property type="protein sequence ID" value="HGY54529.1"/>
    <property type="molecule type" value="Genomic_DNA"/>
</dbReference>
<feature type="transmembrane region" description="Helical" evidence="1">
    <location>
        <begin position="6"/>
        <end position="24"/>
    </location>
</feature>
<dbReference type="SUPFAM" id="SSF56300">
    <property type="entry name" value="Metallo-dependent phosphatases"/>
    <property type="match status" value="1"/>
</dbReference>
<dbReference type="CDD" id="cd07385">
    <property type="entry name" value="MPP_YkuE_C"/>
    <property type="match status" value="1"/>
</dbReference>
<evidence type="ECO:0000259" key="2">
    <source>
        <dbReference type="Pfam" id="PF00149"/>
    </source>
</evidence>
<proteinExistence type="predicted"/>
<dbReference type="PANTHER" id="PTHR31302:SF0">
    <property type="entry name" value="TRANSMEMBRANE PROTEIN WITH METALLOPHOSPHOESTERASE DOMAIN"/>
    <property type="match status" value="1"/>
</dbReference>
<sequence length="397" mass="44333">MPVLFIAVALLLIGSLTFTARWLLRRINNRIWECRVIEISAVALPYTAFVFLGLFALGWHFKIPVLTPVASITVYFLVLTSLLLVLTLPFSLTVEWIGRLISVFRKKERESFTPVSGQGRRKFLKAATAAMPALVLGGVGKGFAGGFQAVRIPELTMRFKNLPDDLQGFRILHLSDLHLGYYFQLSDLDELLSKLSSEYLDLVLITGDVADDLTQLEEALKLIDQIKTPLPKFVSLGNHEYFRGIKEVLRKMEASPVHLLRNSGYPLQVGETQIFIGGADDPVRMHTDISDFMTETVNKAMADADGEAFKLLLSHRPRALDVAGPADIDLILAGHTHGGQLGYQGRSVFEDYLKNRYLWGRYSKGKTQLYTSSGVGHWMPFRLGCPPEAPIITLERA</sequence>
<keyword evidence="1" id="KW-0812">Transmembrane</keyword>
<dbReference type="InterPro" id="IPR029052">
    <property type="entry name" value="Metallo-depent_PP-like"/>
</dbReference>
<dbReference type="Proteomes" id="UP000885779">
    <property type="component" value="Unassembled WGS sequence"/>
</dbReference>
<evidence type="ECO:0000313" key="3">
    <source>
        <dbReference type="EMBL" id="HGY54529.1"/>
    </source>
</evidence>
<dbReference type="Pfam" id="PF00149">
    <property type="entry name" value="Metallophos"/>
    <property type="match status" value="1"/>
</dbReference>
<accession>A0A7V4WTR6</accession>
<dbReference type="InterPro" id="IPR004843">
    <property type="entry name" value="Calcineurin-like_PHP"/>
</dbReference>
<keyword evidence="1" id="KW-1133">Transmembrane helix</keyword>
<dbReference type="GO" id="GO:0016787">
    <property type="term" value="F:hydrolase activity"/>
    <property type="evidence" value="ECO:0007669"/>
    <property type="project" value="InterPro"/>
</dbReference>
<comment type="caution">
    <text evidence="3">The sequence shown here is derived from an EMBL/GenBank/DDBJ whole genome shotgun (WGS) entry which is preliminary data.</text>
</comment>
<keyword evidence="1" id="KW-0472">Membrane</keyword>
<evidence type="ECO:0000256" key="1">
    <source>
        <dbReference type="SAM" id="Phobius"/>
    </source>
</evidence>
<name>A0A7V4WTR6_CALAY</name>
<reference evidence="3" key="1">
    <citation type="journal article" date="2020" name="mSystems">
        <title>Genome- and Community-Level Interaction Insights into Carbon Utilization and Element Cycling Functions of Hydrothermarchaeota in Hydrothermal Sediment.</title>
        <authorList>
            <person name="Zhou Z."/>
            <person name="Liu Y."/>
            <person name="Xu W."/>
            <person name="Pan J."/>
            <person name="Luo Z.H."/>
            <person name="Li M."/>
        </authorList>
    </citation>
    <scope>NUCLEOTIDE SEQUENCE [LARGE SCALE GENOMIC DNA]</scope>
    <source>
        <strain evidence="3">HyVt-577</strain>
    </source>
</reference>
<dbReference type="PANTHER" id="PTHR31302">
    <property type="entry name" value="TRANSMEMBRANE PROTEIN WITH METALLOPHOSPHOESTERASE DOMAIN-RELATED"/>
    <property type="match status" value="1"/>
</dbReference>
<gene>
    <name evidence="3" type="ORF">ENK44_02390</name>
</gene>
<protein>
    <submittedName>
        <fullName evidence="3">Metallophosphoesterase</fullName>
    </submittedName>
</protein>
<feature type="transmembrane region" description="Helical" evidence="1">
    <location>
        <begin position="72"/>
        <end position="97"/>
    </location>
</feature>
<feature type="transmembrane region" description="Helical" evidence="1">
    <location>
        <begin position="36"/>
        <end position="60"/>
    </location>
</feature>
<dbReference type="InterPro" id="IPR051158">
    <property type="entry name" value="Metallophosphoesterase_sf"/>
</dbReference>
<dbReference type="AlphaFoldDB" id="A0A7V4WTR6"/>
<feature type="domain" description="Calcineurin-like phosphoesterase" evidence="2">
    <location>
        <begin position="169"/>
        <end position="338"/>
    </location>
</feature>
<dbReference type="Gene3D" id="3.60.21.10">
    <property type="match status" value="1"/>
</dbReference>